<dbReference type="PIRSF" id="PIRSF037226">
    <property type="entry name" value="Amidohydrolase_ACY1L2_prd"/>
    <property type="match status" value="1"/>
</dbReference>
<protein>
    <recommendedName>
        <fullName evidence="1">Peptidase M20 domain-containing protein 2</fullName>
    </recommendedName>
</protein>
<dbReference type="SUPFAM" id="SSF55031">
    <property type="entry name" value="Bacterial exopeptidase dimerisation domain"/>
    <property type="match status" value="1"/>
</dbReference>
<evidence type="ECO:0000313" key="4">
    <source>
        <dbReference type="Proteomes" id="UP000005990"/>
    </source>
</evidence>
<dbReference type="STRING" id="908337.HMPREF9257_1055"/>
<dbReference type="Gene3D" id="3.30.70.360">
    <property type="match status" value="1"/>
</dbReference>
<gene>
    <name evidence="3" type="ORF">HMPREF9257_1055</name>
</gene>
<dbReference type="OrthoDB" id="9781032at2"/>
<dbReference type="GO" id="GO:0005737">
    <property type="term" value="C:cytoplasm"/>
    <property type="evidence" value="ECO:0007669"/>
    <property type="project" value="TreeGrafter"/>
</dbReference>
<dbReference type="InterPro" id="IPR017439">
    <property type="entry name" value="Amidohydrolase"/>
</dbReference>
<evidence type="ECO:0000259" key="2">
    <source>
        <dbReference type="Pfam" id="PF07687"/>
    </source>
</evidence>
<dbReference type="Gene3D" id="3.40.630.10">
    <property type="entry name" value="Zn peptidases"/>
    <property type="match status" value="1"/>
</dbReference>
<dbReference type="AlphaFoldDB" id="E4KM69"/>
<dbReference type="InterPro" id="IPR011650">
    <property type="entry name" value="Peptidase_M20_dimer"/>
</dbReference>
<dbReference type="GO" id="GO:0071713">
    <property type="term" value="F:para-aminobenzoyl-glutamate hydrolase activity"/>
    <property type="evidence" value="ECO:0007669"/>
    <property type="project" value="TreeGrafter"/>
</dbReference>
<sequence>MEVKLNQNLQDKMDEALEKVLPQLLALKEDLYHHPEIGGQEFRSSKLLQDFLSQEGFQVQPNLDQLETSFKAVYDSGKPGPTVTYTAEFDALVGVGHGCGHNWICTTSLGAATALKSVLDEIGGKVMVLGTPGEENICCKVQLSDHGYFDEADLVIQAHPLGYNAASGFVRAIDALQVDFYGRSSHAGMAPEKGINALDAATNFYVKLNQVKQTYPDLNIHGVFVASGDQAGIIPDYAAIKYLIRADTYEQILPIHQVFEDLAKECASQVAPDCQWKLWRNEPVNLSLLNNQPLSQTFNCFYESLDGGAMPELEGGAGSDIGNVSWVRPTIHPWIGLNAPDFNLHTKEFANHTLTQDADLALERAAKAMAYTGAEVILNSDLLARIQAEFAAGTQGYQAPEVGYGVIDYLAGTHK</sequence>
<dbReference type="PANTHER" id="PTHR30575:SF0">
    <property type="entry name" value="XAA-ARG DIPEPTIDASE"/>
    <property type="match status" value="1"/>
</dbReference>
<organism evidence="3 4">
    <name type="scientific">Eremococcus coleocola ACS-139-V-Col8</name>
    <dbReference type="NCBI Taxonomy" id="908337"/>
    <lineage>
        <taxon>Bacteria</taxon>
        <taxon>Bacillati</taxon>
        <taxon>Bacillota</taxon>
        <taxon>Bacilli</taxon>
        <taxon>Lactobacillales</taxon>
        <taxon>Aerococcaceae</taxon>
        <taxon>Eremococcus</taxon>
    </lineage>
</organism>
<dbReference type="GO" id="GO:0046657">
    <property type="term" value="P:folic acid catabolic process"/>
    <property type="evidence" value="ECO:0007669"/>
    <property type="project" value="TreeGrafter"/>
</dbReference>
<dbReference type="NCBIfam" id="TIGR01891">
    <property type="entry name" value="amidohydrolases"/>
    <property type="match status" value="1"/>
</dbReference>
<dbReference type="GO" id="GO:0016805">
    <property type="term" value="F:dipeptidase activity"/>
    <property type="evidence" value="ECO:0007669"/>
    <property type="project" value="InterPro"/>
</dbReference>
<name>E4KM69_9LACT</name>
<comment type="caution">
    <text evidence="3">The sequence shown here is derived from an EMBL/GenBank/DDBJ whole genome shotgun (WGS) entry which is preliminary data.</text>
</comment>
<dbReference type="Proteomes" id="UP000005990">
    <property type="component" value="Unassembled WGS sequence"/>
</dbReference>
<reference evidence="3 4" key="1">
    <citation type="submission" date="2010-10" db="EMBL/GenBank/DDBJ databases">
        <authorList>
            <person name="Durkin A.S."/>
            <person name="Madupu R."/>
            <person name="Torralba M."/>
            <person name="Gillis M."/>
            <person name="Methe B."/>
            <person name="Sutton G."/>
            <person name="Nelson K.E."/>
        </authorList>
    </citation>
    <scope>NUCLEOTIDE SEQUENCE [LARGE SCALE GENOMIC DNA]</scope>
    <source>
        <strain evidence="3 4">ACS-139-V-Col8</strain>
    </source>
</reference>
<keyword evidence="4" id="KW-1185">Reference proteome</keyword>
<dbReference type="InterPro" id="IPR052030">
    <property type="entry name" value="Peptidase_M20/M20A_hydrolases"/>
</dbReference>
<proteinExistence type="inferred from homology"/>
<comment type="similarity">
    <text evidence="1">Belongs to the peptidase M20A family.</text>
</comment>
<dbReference type="PANTHER" id="PTHR30575">
    <property type="entry name" value="PEPTIDASE M20"/>
    <property type="match status" value="1"/>
</dbReference>
<dbReference type="RefSeq" id="WP_006417540.1">
    <property type="nucleotide sequence ID" value="NZ_AENN01000001.1"/>
</dbReference>
<dbReference type="eggNOG" id="COG1473">
    <property type="taxonomic scope" value="Bacteria"/>
</dbReference>
<dbReference type="CDD" id="cd03887">
    <property type="entry name" value="M20_Acy1L2"/>
    <property type="match status" value="1"/>
</dbReference>
<feature type="domain" description="Peptidase M20 dimerisation" evidence="2">
    <location>
        <begin position="176"/>
        <end position="265"/>
    </location>
</feature>
<dbReference type="SUPFAM" id="SSF53187">
    <property type="entry name" value="Zn-dependent exopeptidases"/>
    <property type="match status" value="1"/>
</dbReference>
<evidence type="ECO:0000313" key="3">
    <source>
        <dbReference type="EMBL" id="EFR32058.1"/>
    </source>
</evidence>
<dbReference type="InterPro" id="IPR036264">
    <property type="entry name" value="Bact_exopeptidase_dim_dom"/>
</dbReference>
<dbReference type="InterPro" id="IPR017144">
    <property type="entry name" value="Xaa-Arg_dipeptidase"/>
</dbReference>
<evidence type="ECO:0000256" key="1">
    <source>
        <dbReference type="PIRNR" id="PIRNR037226"/>
    </source>
</evidence>
<accession>E4KM69</accession>
<dbReference type="Pfam" id="PF07687">
    <property type="entry name" value="M20_dimer"/>
    <property type="match status" value="1"/>
</dbReference>
<keyword evidence="3" id="KW-0378">Hydrolase</keyword>
<dbReference type="EMBL" id="AENN01000001">
    <property type="protein sequence ID" value="EFR32058.1"/>
    <property type="molecule type" value="Genomic_DNA"/>
</dbReference>